<dbReference type="Gene3D" id="2.60.40.10">
    <property type="entry name" value="Immunoglobulins"/>
    <property type="match status" value="1"/>
</dbReference>
<keyword evidence="2" id="KW-0472">Membrane</keyword>
<dbReference type="VEuPathDB" id="VectorBase:ADIR002380"/>
<accession>A0A182N416</accession>
<dbReference type="InterPro" id="IPR013783">
    <property type="entry name" value="Ig-like_fold"/>
</dbReference>
<evidence type="ECO:0000313" key="4">
    <source>
        <dbReference type="EnsemblMetazoa" id="ADIR002380-PA"/>
    </source>
</evidence>
<dbReference type="InterPro" id="IPR007110">
    <property type="entry name" value="Ig-like_dom"/>
</dbReference>
<sequence>MEWIIYVARTLGTPNPSEPENNNNAGLISIANRPLGAKIQALDGSLVLTNLTARDSGRYTCSASIPTLTTVAVIEEPELDPASANETSTGVGQLSSVYGDASPGYENATTEPYGGDDDGEGPSPSSTVEEHFVELLKVNVKVRTPPLAVSNFYVRASTIIAVLVWEFRIWGNNQLGSGEIVTILATTQPRMEEKGKHVAIVPLTKRPVCSSHTSYFPRQKTHTFTDLVRRIMIDAKNFDTRVWIAAVGIVMGTLVILSLGTCIVLYKECREPAANDKDEELDSLELVPNIILNPGFCDSDDQGQHPLSPPIPRTLPYNRYRSHGHVGTGPADDDDDDDDDEDEEPMTFSRRMSIFFTGNTIKRI</sequence>
<keyword evidence="2" id="KW-0812">Transmembrane</keyword>
<protein>
    <recommendedName>
        <fullName evidence="3">Ig-like domain-containing protein</fullName>
    </recommendedName>
</protein>
<feature type="region of interest" description="Disordered" evidence="1">
    <location>
        <begin position="297"/>
        <end position="349"/>
    </location>
</feature>
<reference evidence="5" key="1">
    <citation type="submission" date="2013-03" db="EMBL/GenBank/DDBJ databases">
        <title>The Genome Sequence of Anopheles dirus WRAIR2.</title>
        <authorList>
            <consortium name="The Broad Institute Genomics Platform"/>
            <person name="Neafsey D.E."/>
            <person name="Walton C."/>
            <person name="Walker B."/>
            <person name="Young S.K."/>
            <person name="Zeng Q."/>
            <person name="Gargeya S."/>
            <person name="Fitzgerald M."/>
            <person name="Haas B."/>
            <person name="Abouelleil A."/>
            <person name="Allen A.W."/>
            <person name="Alvarado L."/>
            <person name="Arachchi H.M."/>
            <person name="Berlin A.M."/>
            <person name="Chapman S.B."/>
            <person name="Gainer-Dewar J."/>
            <person name="Goldberg J."/>
            <person name="Griggs A."/>
            <person name="Gujja S."/>
            <person name="Hansen M."/>
            <person name="Howarth C."/>
            <person name="Imamovic A."/>
            <person name="Ireland A."/>
            <person name="Larimer J."/>
            <person name="McCowan C."/>
            <person name="Murphy C."/>
            <person name="Pearson M."/>
            <person name="Poon T.W."/>
            <person name="Priest M."/>
            <person name="Roberts A."/>
            <person name="Saif S."/>
            <person name="Shea T."/>
            <person name="Sisk P."/>
            <person name="Sykes S."/>
            <person name="Wortman J."/>
            <person name="Nusbaum C."/>
            <person name="Birren B."/>
        </authorList>
    </citation>
    <scope>NUCLEOTIDE SEQUENCE [LARGE SCALE GENOMIC DNA]</scope>
    <source>
        <strain evidence="5">WRAIR2</strain>
    </source>
</reference>
<feature type="region of interest" description="Disordered" evidence="1">
    <location>
        <begin position="98"/>
        <end position="127"/>
    </location>
</feature>
<name>A0A182N416_9DIPT</name>
<feature type="domain" description="Ig-like" evidence="3">
    <location>
        <begin position="1"/>
        <end position="72"/>
    </location>
</feature>
<evidence type="ECO:0000256" key="1">
    <source>
        <dbReference type="SAM" id="MobiDB-lite"/>
    </source>
</evidence>
<evidence type="ECO:0000313" key="5">
    <source>
        <dbReference type="Proteomes" id="UP000075884"/>
    </source>
</evidence>
<dbReference type="Proteomes" id="UP000075884">
    <property type="component" value="Unassembled WGS sequence"/>
</dbReference>
<dbReference type="PROSITE" id="PS50835">
    <property type="entry name" value="IG_LIKE"/>
    <property type="match status" value="1"/>
</dbReference>
<feature type="compositionally biased region" description="Acidic residues" evidence="1">
    <location>
        <begin position="331"/>
        <end position="345"/>
    </location>
</feature>
<dbReference type="EnsemblMetazoa" id="ADIR002380-RA">
    <property type="protein sequence ID" value="ADIR002380-PA"/>
    <property type="gene ID" value="ADIR002380"/>
</dbReference>
<dbReference type="SUPFAM" id="SSF48726">
    <property type="entry name" value="Immunoglobulin"/>
    <property type="match status" value="1"/>
</dbReference>
<organism evidence="4 5">
    <name type="scientific">Anopheles dirus</name>
    <dbReference type="NCBI Taxonomy" id="7168"/>
    <lineage>
        <taxon>Eukaryota</taxon>
        <taxon>Metazoa</taxon>
        <taxon>Ecdysozoa</taxon>
        <taxon>Arthropoda</taxon>
        <taxon>Hexapoda</taxon>
        <taxon>Insecta</taxon>
        <taxon>Pterygota</taxon>
        <taxon>Neoptera</taxon>
        <taxon>Endopterygota</taxon>
        <taxon>Diptera</taxon>
        <taxon>Nematocera</taxon>
        <taxon>Culicoidea</taxon>
        <taxon>Culicidae</taxon>
        <taxon>Anophelinae</taxon>
        <taxon>Anopheles</taxon>
    </lineage>
</organism>
<feature type="transmembrane region" description="Helical" evidence="2">
    <location>
        <begin position="242"/>
        <end position="266"/>
    </location>
</feature>
<evidence type="ECO:0000256" key="2">
    <source>
        <dbReference type="SAM" id="Phobius"/>
    </source>
</evidence>
<dbReference type="AlphaFoldDB" id="A0A182N416"/>
<keyword evidence="5" id="KW-1185">Reference proteome</keyword>
<proteinExistence type="predicted"/>
<dbReference type="CDD" id="cd00096">
    <property type="entry name" value="Ig"/>
    <property type="match status" value="1"/>
</dbReference>
<evidence type="ECO:0000259" key="3">
    <source>
        <dbReference type="PROSITE" id="PS50835"/>
    </source>
</evidence>
<dbReference type="InterPro" id="IPR036179">
    <property type="entry name" value="Ig-like_dom_sf"/>
</dbReference>
<keyword evidence="2" id="KW-1133">Transmembrane helix</keyword>
<reference evidence="4" key="2">
    <citation type="submission" date="2020-05" db="UniProtKB">
        <authorList>
            <consortium name="EnsemblMetazoa"/>
        </authorList>
    </citation>
    <scope>IDENTIFICATION</scope>
    <source>
        <strain evidence="4">WRAIR2</strain>
    </source>
</reference>